<name>A0A3N6LS48_9EURY</name>
<sequence length="154" mass="18100">MNVVICGPPGTGKTTTTTELGRRLEKDGTPVRNYHSDDFSRRTYDRLYEQVRNAPDEGFCLIDGTFYRREWHTLFRTLEPVRFVRLTASLETCLERNRHRDDAIDEQGVQVVYREFEPPEADLVIDTDERTPRETVDRITSRLRIWQESPRLAP</sequence>
<proteinExistence type="predicted"/>
<dbReference type="InterPro" id="IPR027417">
    <property type="entry name" value="P-loop_NTPase"/>
</dbReference>
<accession>A0A3N6LS48</accession>
<reference evidence="1 2" key="1">
    <citation type="submission" date="2018-10" db="EMBL/GenBank/DDBJ databases">
        <title>Natrarchaeobius chitinivorans gen. nov., sp. nov., and Natrarchaeobius haloalkaliphilus sp. nov., alkaliphilic, chitin-utilizing haloarchaea from hypersaline alkaline lakes.</title>
        <authorList>
            <person name="Sorokin D.Y."/>
            <person name="Elcheninov A.G."/>
            <person name="Kostrikina N.A."/>
            <person name="Bale N.J."/>
            <person name="Sinninghe Damste J.S."/>
            <person name="Khijniak T.V."/>
            <person name="Kublanov I.V."/>
            <person name="Toshchakov S.V."/>
        </authorList>
    </citation>
    <scope>NUCLEOTIDE SEQUENCE [LARGE SCALE GENOMIC DNA]</scope>
    <source>
        <strain evidence="1 2">AArcht-Sl</strain>
    </source>
</reference>
<evidence type="ECO:0000313" key="1">
    <source>
        <dbReference type="EMBL" id="RQG91327.1"/>
    </source>
</evidence>
<gene>
    <name evidence="1" type="ORF">EA462_04920</name>
</gene>
<dbReference type="Pfam" id="PF13671">
    <property type="entry name" value="AAA_33"/>
    <property type="match status" value="1"/>
</dbReference>
<dbReference type="Proteomes" id="UP000273828">
    <property type="component" value="Unassembled WGS sequence"/>
</dbReference>
<keyword evidence="2" id="KW-1185">Reference proteome</keyword>
<dbReference type="GO" id="GO:0005524">
    <property type="term" value="F:ATP binding"/>
    <property type="evidence" value="ECO:0007669"/>
    <property type="project" value="UniProtKB-KW"/>
</dbReference>
<keyword evidence="1" id="KW-0067">ATP-binding</keyword>
<comment type="caution">
    <text evidence="1">The sequence shown here is derived from an EMBL/GenBank/DDBJ whole genome shotgun (WGS) entry which is preliminary data.</text>
</comment>
<dbReference type="EMBL" id="REFY01000002">
    <property type="protein sequence ID" value="RQG91327.1"/>
    <property type="molecule type" value="Genomic_DNA"/>
</dbReference>
<dbReference type="SUPFAM" id="SSF52540">
    <property type="entry name" value="P-loop containing nucleoside triphosphate hydrolases"/>
    <property type="match status" value="1"/>
</dbReference>
<keyword evidence="1" id="KW-0547">Nucleotide-binding</keyword>
<dbReference type="OrthoDB" id="28808at2157"/>
<dbReference type="RefSeq" id="WP_124177454.1">
    <property type="nucleotide sequence ID" value="NZ_REFY01000002.1"/>
</dbReference>
<organism evidence="1 2">
    <name type="scientific">Natrarchaeobius halalkaliphilus</name>
    <dbReference type="NCBI Taxonomy" id="1679091"/>
    <lineage>
        <taxon>Archaea</taxon>
        <taxon>Methanobacteriati</taxon>
        <taxon>Methanobacteriota</taxon>
        <taxon>Stenosarchaea group</taxon>
        <taxon>Halobacteria</taxon>
        <taxon>Halobacteriales</taxon>
        <taxon>Natrialbaceae</taxon>
        <taxon>Natrarchaeobius</taxon>
    </lineage>
</organism>
<dbReference type="Gene3D" id="3.40.50.300">
    <property type="entry name" value="P-loop containing nucleotide triphosphate hydrolases"/>
    <property type="match status" value="1"/>
</dbReference>
<dbReference type="AlphaFoldDB" id="A0A3N6LS48"/>
<protein>
    <submittedName>
        <fullName evidence="1">ATP-binding protein</fullName>
    </submittedName>
</protein>
<evidence type="ECO:0000313" key="2">
    <source>
        <dbReference type="Proteomes" id="UP000273828"/>
    </source>
</evidence>